<proteinExistence type="predicted"/>
<keyword evidence="2" id="KW-1185">Reference proteome</keyword>
<dbReference type="Proteomes" id="UP000827092">
    <property type="component" value="Unassembled WGS sequence"/>
</dbReference>
<evidence type="ECO:0000313" key="1">
    <source>
        <dbReference type="EMBL" id="KAG8172017.1"/>
    </source>
</evidence>
<comment type="caution">
    <text evidence="1">The sequence shown here is derived from an EMBL/GenBank/DDBJ whole genome shotgun (WGS) entry which is preliminary data.</text>
</comment>
<dbReference type="EMBL" id="JAFNEN010003258">
    <property type="protein sequence ID" value="KAG8172017.1"/>
    <property type="molecule type" value="Genomic_DNA"/>
</dbReference>
<organism evidence="1 2">
    <name type="scientific">Oedothorax gibbosus</name>
    <dbReference type="NCBI Taxonomy" id="931172"/>
    <lineage>
        <taxon>Eukaryota</taxon>
        <taxon>Metazoa</taxon>
        <taxon>Ecdysozoa</taxon>
        <taxon>Arthropoda</taxon>
        <taxon>Chelicerata</taxon>
        <taxon>Arachnida</taxon>
        <taxon>Araneae</taxon>
        <taxon>Araneomorphae</taxon>
        <taxon>Entelegynae</taxon>
        <taxon>Araneoidea</taxon>
        <taxon>Linyphiidae</taxon>
        <taxon>Erigoninae</taxon>
        <taxon>Oedothorax</taxon>
    </lineage>
</organism>
<protein>
    <submittedName>
        <fullName evidence="1">Uncharacterized protein</fullName>
    </submittedName>
</protein>
<evidence type="ECO:0000313" key="2">
    <source>
        <dbReference type="Proteomes" id="UP000827092"/>
    </source>
</evidence>
<dbReference type="AlphaFoldDB" id="A0AAV6TJC5"/>
<sequence length="79" mass="9121">MEFEFGEVPKTNSVPDFMKSNEVSTHCILMKLKKLRDLNPDVLNCFPEDDREEATLVMIELKSCIINTRTCITRRRAAS</sequence>
<reference evidence="1 2" key="1">
    <citation type="journal article" date="2022" name="Nat. Ecol. Evol.">
        <title>A masculinizing supergene underlies an exaggerated male reproductive morph in a spider.</title>
        <authorList>
            <person name="Hendrickx F."/>
            <person name="De Corte Z."/>
            <person name="Sonet G."/>
            <person name="Van Belleghem S.M."/>
            <person name="Kostlbacher S."/>
            <person name="Vangestel C."/>
        </authorList>
    </citation>
    <scope>NUCLEOTIDE SEQUENCE [LARGE SCALE GENOMIC DNA]</scope>
    <source>
        <strain evidence="1">W744_W776</strain>
    </source>
</reference>
<name>A0AAV6TJC5_9ARAC</name>
<gene>
    <name evidence="1" type="ORF">JTE90_016057</name>
</gene>
<accession>A0AAV6TJC5</accession>